<keyword evidence="3" id="KW-1185">Reference proteome</keyword>
<sequence length="289" mass="30864">MLPANGDTVGDLRRQSDDEVLVITDDDVKRSNVIRDESQISVGPPPTRGAATAGTAADTPIPATPELHHVALHHEEEPSDDTAATIQLDSEDDDSDSDTTISDPDLAMLQAQSNELGQSAEHLTEPMEPLQAAENAITSDHDTNSSAATIPPLQAAPSEAPLSSAPQPSANGAGPSDTGSTRTPNPPRTPHPYEYEALRAVAERKAVRRLRDAPHESLTVVPTWSPQTNIADFFAGTGAFEGLSPAVVEDLGRSRFLLADRLFWGGYGLSVQENLVEIDDIRRQFPNLS</sequence>
<comment type="caution">
    <text evidence="2">The sequence shown here is derived from an EMBL/GenBank/DDBJ whole genome shotgun (WGS) entry which is preliminary data.</text>
</comment>
<feature type="region of interest" description="Disordered" evidence="1">
    <location>
        <begin position="34"/>
        <end position="62"/>
    </location>
</feature>
<evidence type="ECO:0000256" key="1">
    <source>
        <dbReference type="SAM" id="MobiDB-lite"/>
    </source>
</evidence>
<proteinExistence type="predicted"/>
<dbReference type="Proteomes" id="UP000799776">
    <property type="component" value="Unassembled WGS sequence"/>
</dbReference>
<evidence type="ECO:0000313" key="3">
    <source>
        <dbReference type="Proteomes" id="UP000799776"/>
    </source>
</evidence>
<feature type="region of interest" description="Disordered" evidence="1">
    <location>
        <begin position="75"/>
        <end position="103"/>
    </location>
</feature>
<accession>A0A9P4LYR8</accession>
<dbReference type="AlphaFoldDB" id="A0A9P4LYR8"/>
<name>A0A9P4LYR8_9PEZI</name>
<gene>
    <name evidence="2" type="ORF">K490DRAFT_53584</name>
</gene>
<dbReference type="EMBL" id="ML978712">
    <property type="protein sequence ID" value="KAF2090598.1"/>
    <property type="molecule type" value="Genomic_DNA"/>
</dbReference>
<feature type="region of interest" description="Disordered" evidence="1">
    <location>
        <begin position="156"/>
        <end position="192"/>
    </location>
</feature>
<organism evidence="2 3">
    <name type="scientific">Saccharata proteae CBS 121410</name>
    <dbReference type="NCBI Taxonomy" id="1314787"/>
    <lineage>
        <taxon>Eukaryota</taxon>
        <taxon>Fungi</taxon>
        <taxon>Dikarya</taxon>
        <taxon>Ascomycota</taxon>
        <taxon>Pezizomycotina</taxon>
        <taxon>Dothideomycetes</taxon>
        <taxon>Dothideomycetes incertae sedis</taxon>
        <taxon>Botryosphaeriales</taxon>
        <taxon>Saccharataceae</taxon>
        <taxon>Saccharata</taxon>
    </lineage>
</organism>
<reference evidence="2" key="1">
    <citation type="journal article" date="2020" name="Stud. Mycol.">
        <title>101 Dothideomycetes genomes: a test case for predicting lifestyles and emergence of pathogens.</title>
        <authorList>
            <person name="Haridas S."/>
            <person name="Albert R."/>
            <person name="Binder M."/>
            <person name="Bloem J."/>
            <person name="Labutti K."/>
            <person name="Salamov A."/>
            <person name="Andreopoulos B."/>
            <person name="Baker S."/>
            <person name="Barry K."/>
            <person name="Bills G."/>
            <person name="Bluhm B."/>
            <person name="Cannon C."/>
            <person name="Castanera R."/>
            <person name="Culley D."/>
            <person name="Daum C."/>
            <person name="Ezra D."/>
            <person name="Gonzalez J."/>
            <person name="Henrissat B."/>
            <person name="Kuo A."/>
            <person name="Liang C."/>
            <person name="Lipzen A."/>
            <person name="Lutzoni F."/>
            <person name="Magnuson J."/>
            <person name="Mondo S."/>
            <person name="Nolan M."/>
            <person name="Ohm R."/>
            <person name="Pangilinan J."/>
            <person name="Park H.-J."/>
            <person name="Ramirez L."/>
            <person name="Alfaro M."/>
            <person name="Sun H."/>
            <person name="Tritt A."/>
            <person name="Yoshinaga Y."/>
            <person name="Zwiers L.-H."/>
            <person name="Turgeon B."/>
            <person name="Goodwin S."/>
            <person name="Spatafora J."/>
            <person name="Crous P."/>
            <person name="Grigoriev I."/>
        </authorList>
    </citation>
    <scope>NUCLEOTIDE SEQUENCE</scope>
    <source>
        <strain evidence="2">CBS 121410</strain>
    </source>
</reference>
<protein>
    <submittedName>
        <fullName evidence="2">Uncharacterized protein</fullName>
    </submittedName>
</protein>
<feature type="compositionally biased region" description="Low complexity" evidence="1">
    <location>
        <begin position="156"/>
        <end position="170"/>
    </location>
</feature>
<feature type="compositionally biased region" description="Low complexity" evidence="1">
    <location>
        <begin position="48"/>
        <end position="62"/>
    </location>
</feature>
<evidence type="ECO:0000313" key="2">
    <source>
        <dbReference type="EMBL" id="KAF2090598.1"/>
    </source>
</evidence>